<keyword evidence="2" id="KW-1133">Transmembrane helix</keyword>
<keyword evidence="1" id="KW-1003">Cell membrane</keyword>
<keyword evidence="1" id="KW-1208">Phospholipid metabolism</keyword>
<organism evidence="4 5">
    <name type="scientific">Marimonas arenosa</name>
    <dbReference type="NCBI Taxonomy" id="1795305"/>
    <lineage>
        <taxon>Bacteria</taxon>
        <taxon>Pseudomonadati</taxon>
        <taxon>Pseudomonadota</taxon>
        <taxon>Alphaproteobacteria</taxon>
        <taxon>Rhodobacterales</taxon>
        <taxon>Paracoccaceae</taxon>
        <taxon>Marimonas</taxon>
    </lineage>
</organism>
<keyword evidence="1" id="KW-0378">Hydrolase</keyword>
<dbReference type="PIRSF" id="PIRSF006162">
    <property type="entry name" value="PgpA"/>
    <property type="match status" value="1"/>
</dbReference>
<dbReference type="EC" id="3.1.3.27" evidence="1"/>
<keyword evidence="1" id="KW-0460">Magnesium</keyword>
<dbReference type="SUPFAM" id="SSF101307">
    <property type="entry name" value="YutG-like"/>
    <property type="match status" value="1"/>
</dbReference>
<dbReference type="AlphaFoldDB" id="A0AAE4B519"/>
<keyword evidence="1" id="KW-0443">Lipid metabolism</keyword>
<comment type="pathway">
    <text evidence="1">Phospholipid metabolism; phosphatidylglycerol biosynthesis; phosphatidylglycerol from CDP-diacylglycerol: step 2/2.</text>
</comment>
<reference evidence="4" key="1">
    <citation type="submission" date="2022-07" db="EMBL/GenBank/DDBJ databases">
        <authorList>
            <person name="Otstavnykh N."/>
            <person name="Isaeva M."/>
            <person name="Bystritskaya E."/>
        </authorList>
    </citation>
    <scope>NUCLEOTIDE SEQUENCE</scope>
    <source>
        <strain evidence="4">KCTC 52189</strain>
    </source>
</reference>
<keyword evidence="1" id="KW-0442">Lipid degradation</keyword>
<protein>
    <recommendedName>
        <fullName evidence="1">Phosphatidylglycerophosphatase A</fullName>
        <ecNumber evidence="1">3.1.3.27</ecNumber>
    </recommendedName>
    <alternativeName>
        <fullName evidence="1">Phosphatidylglycerolphosphate phosphatase A</fullName>
    </alternativeName>
</protein>
<evidence type="ECO:0000259" key="3">
    <source>
        <dbReference type="Pfam" id="PF04608"/>
    </source>
</evidence>
<gene>
    <name evidence="4" type="ORF">NO357_02450</name>
</gene>
<sequence>MTRLIATFFYTGYLKPLSGTWGSAAAVVAAFLLYLLGGWLLVAILIPIAFVAGLWATARETAGKDNHDPSEIVIDEVAGQWIALLPVLIGASHAGYTGPDALALWPGWVTAFLAFRFFDILKPGPIGWADRQKGPIGVMLDDILAGIAAALVVGVFAYAAHGYPGA</sequence>
<comment type="catalytic activity">
    <reaction evidence="1">
        <text>a 1,2-diacyl-sn-glycero-3-phospho-(1'-sn-glycero-3'-phosphate) + H2O = a 1,2-diacyl-sn-glycero-3-phospho-(1'-sn-glycerol) + phosphate</text>
        <dbReference type="Rhea" id="RHEA:33751"/>
        <dbReference type="ChEBI" id="CHEBI:15377"/>
        <dbReference type="ChEBI" id="CHEBI:43474"/>
        <dbReference type="ChEBI" id="CHEBI:60110"/>
        <dbReference type="ChEBI" id="CHEBI:64716"/>
        <dbReference type="EC" id="3.1.3.27"/>
    </reaction>
</comment>
<feature type="transmembrane region" description="Helical" evidence="2">
    <location>
        <begin position="77"/>
        <end position="96"/>
    </location>
</feature>
<dbReference type="GO" id="GO:0046872">
    <property type="term" value="F:metal ion binding"/>
    <property type="evidence" value="ECO:0007669"/>
    <property type="project" value="UniProtKB-KW"/>
</dbReference>
<keyword evidence="1" id="KW-0479">Metal-binding</keyword>
<evidence type="ECO:0000313" key="4">
    <source>
        <dbReference type="EMBL" id="MDQ2088761.1"/>
    </source>
</evidence>
<keyword evidence="1 2" id="KW-0472">Membrane</keyword>
<feature type="transmembrane region" description="Helical" evidence="2">
    <location>
        <begin position="23"/>
        <end position="56"/>
    </location>
</feature>
<dbReference type="PANTHER" id="PTHR36305:SF1">
    <property type="entry name" value="PHOSPHATIDYLGLYCEROPHOSPHATASE A"/>
    <property type="match status" value="1"/>
</dbReference>
<comment type="cofactor">
    <cofactor evidence="1">
        <name>Mg(2+)</name>
        <dbReference type="ChEBI" id="CHEBI:18420"/>
    </cofactor>
</comment>
<dbReference type="Gene3D" id="1.10.3760.10">
    <property type="entry name" value="PgpA-like"/>
    <property type="match status" value="1"/>
</dbReference>
<proteinExistence type="predicted"/>
<accession>A0AAE4B519</accession>
<dbReference type="InterPro" id="IPR026037">
    <property type="entry name" value="PgpA"/>
</dbReference>
<dbReference type="CDD" id="cd06971">
    <property type="entry name" value="PgpA"/>
    <property type="match status" value="1"/>
</dbReference>
<keyword evidence="1 2" id="KW-0812">Transmembrane</keyword>
<name>A0AAE4B519_9RHOB</name>
<dbReference type="RefSeq" id="WP_306734024.1">
    <property type="nucleotide sequence ID" value="NZ_JANHAX010000001.1"/>
</dbReference>
<dbReference type="Pfam" id="PF04608">
    <property type="entry name" value="PgpA"/>
    <property type="match status" value="1"/>
</dbReference>
<dbReference type="PANTHER" id="PTHR36305">
    <property type="entry name" value="PHOSPHATIDYLGLYCEROPHOSPHATASE A"/>
    <property type="match status" value="1"/>
</dbReference>
<comment type="caution">
    <text evidence="4">The sequence shown here is derived from an EMBL/GenBank/DDBJ whole genome shotgun (WGS) entry which is preliminary data.</text>
</comment>
<dbReference type="GO" id="GO:0008962">
    <property type="term" value="F:phosphatidylglycerophosphatase activity"/>
    <property type="evidence" value="ECO:0007669"/>
    <property type="project" value="UniProtKB-EC"/>
</dbReference>
<feature type="domain" description="YutG/PgpA" evidence="3">
    <location>
        <begin position="4"/>
        <end position="155"/>
    </location>
</feature>
<keyword evidence="5" id="KW-1185">Reference proteome</keyword>
<dbReference type="InterPro" id="IPR036681">
    <property type="entry name" value="PgpA-like_sf"/>
</dbReference>
<keyword evidence="1" id="KW-0997">Cell inner membrane</keyword>
<comment type="function">
    <text evidence="1">Lipid phosphatase which dephosphorylates phosphatidylglycerophosphate (PGP) to phosphatidylglycerol (PG).</text>
</comment>
<evidence type="ECO:0000313" key="5">
    <source>
        <dbReference type="Proteomes" id="UP001226762"/>
    </source>
</evidence>
<keyword evidence="1" id="KW-0595">Phospholipid degradation</keyword>
<dbReference type="GO" id="GO:0005886">
    <property type="term" value="C:plasma membrane"/>
    <property type="evidence" value="ECO:0007669"/>
    <property type="project" value="UniProtKB-SubCell"/>
</dbReference>
<evidence type="ECO:0000256" key="1">
    <source>
        <dbReference type="PIRNR" id="PIRNR006162"/>
    </source>
</evidence>
<comment type="subcellular location">
    <subcellularLocation>
        <location evidence="1">Cell inner membrane</location>
        <topology evidence="1">Multi-pass membrane protein</topology>
    </subcellularLocation>
</comment>
<reference evidence="4" key="2">
    <citation type="submission" date="2023-02" db="EMBL/GenBank/DDBJ databases">
        <title>'Rhodoalgimonas zhirmunskyi' gen. nov., isolated from a red alga.</title>
        <authorList>
            <person name="Nedashkovskaya O.I."/>
            <person name="Otstavnykh N.Y."/>
            <person name="Bystritskaya E.P."/>
            <person name="Balabanova L.A."/>
            <person name="Isaeva M.P."/>
        </authorList>
    </citation>
    <scope>NUCLEOTIDE SEQUENCE</scope>
    <source>
        <strain evidence="4">KCTC 52189</strain>
    </source>
</reference>
<feature type="transmembrane region" description="Helical" evidence="2">
    <location>
        <begin position="142"/>
        <end position="160"/>
    </location>
</feature>
<feature type="transmembrane region" description="Helical" evidence="2">
    <location>
        <begin position="102"/>
        <end position="121"/>
    </location>
</feature>
<dbReference type="InterPro" id="IPR007686">
    <property type="entry name" value="YutG/PgpA"/>
</dbReference>
<dbReference type="Proteomes" id="UP001226762">
    <property type="component" value="Unassembled WGS sequence"/>
</dbReference>
<dbReference type="GO" id="GO:0009395">
    <property type="term" value="P:phospholipid catabolic process"/>
    <property type="evidence" value="ECO:0007669"/>
    <property type="project" value="UniProtKB-KW"/>
</dbReference>
<evidence type="ECO:0000256" key="2">
    <source>
        <dbReference type="SAM" id="Phobius"/>
    </source>
</evidence>
<dbReference type="EMBL" id="JANHAX010000001">
    <property type="protein sequence ID" value="MDQ2088761.1"/>
    <property type="molecule type" value="Genomic_DNA"/>
</dbReference>